<dbReference type="EMBL" id="JAKOGI010000777">
    <property type="protein sequence ID" value="KAJ8430633.1"/>
    <property type="molecule type" value="Genomic_DNA"/>
</dbReference>
<dbReference type="OrthoDB" id="691593at2759"/>
<dbReference type="Proteomes" id="UP001153076">
    <property type="component" value="Unassembled WGS sequence"/>
</dbReference>
<protein>
    <submittedName>
        <fullName evidence="1">Uncharacterized protein</fullName>
    </submittedName>
</protein>
<keyword evidence="2" id="KW-1185">Reference proteome</keyword>
<proteinExistence type="predicted"/>
<evidence type="ECO:0000313" key="1">
    <source>
        <dbReference type="EMBL" id="KAJ8430633.1"/>
    </source>
</evidence>
<evidence type="ECO:0000313" key="2">
    <source>
        <dbReference type="Proteomes" id="UP001153076"/>
    </source>
</evidence>
<gene>
    <name evidence="1" type="ORF">Cgig2_026378</name>
</gene>
<sequence>METEEGVCQTPEKCRSPAHIIKELMPFCEEGLKPREGLECANLEECEKFYKSYTHHVGFSFHKSRSKTTKERSKPIFELNGIILEGRPYLEYEDKLISRNWLDFSDSMQVTGRDLEKLTLVSKQKMSLNDILKFSSEIHMSSFKANIKYDISHSISLYGI</sequence>
<reference evidence="1" key="1">
    <citation type="submission" date="2022-04" db="EMBL/GenBank/DDBJ databases">
        <title>Carnegiea gigantea Genome sequencing and assembly v2.</title>
        <authorList>
            <person name="Copetti D."/>
            <person name="Sanderson M.J."/>
            <person name="Burquez A."/>
            <person name="Wojciechowski M.F."/>
        </authorList>
    </citation>
    <scope>NUCLEOTIDE SEQUENCE</scope>
    <source>
        <strain evidence="1">SGP5-SGP5p</strain>
        <tissue evidence="1">Aerial part</tissue>
    </source>
</reference>
<organism evidence="1 2">
    <name type="scientific">Carnegiea gigantea</name>
    <dbReference type="NCBI Taxonomy" id="171969"/>
    <lineage>
        <taxon>Eukaryota</taxon>
        <taxon>Viridiplantae</taxon>
        <taxon>Streptophyta</taxon>
        <taxon>Embryophyta</taxon>
        <taxon>Tracheophyta</taxon>
        <taxon>Spermatophyta</taxon>
        <taxon>Magnoliopsida</taxon>
        <taxon>eudicotyledons</taxon>
        <taxon>Gunneridae</taxon>
        <taxon>Pentapetalae</taxon>
        <taxon>Caryophyllales</taxon>
        <taxon>Cactineae</taxon>
        <taxon>Cactaceae</taxon>
        <taxon>Cactoideae</taxon>
        <taxon>Echinocereeae</taxon>
        <taxon>Carnegiea</taxon>
    </lineage>
</organism>
<accession>A0A9Q1Q6C9</accession>
<comment type="caution">
    <text evidence="1">The sequence shown here is derived from an EMBL/GenBank/DDBJ whole genome shotgun (WGS) entry which is preliminary data.</text>
</comment>
<name>A0A9Q1Q6C9_9CARY</name>
<dbReference type="AlphaFoldDB" id="A0A9Q1Q6C9"/>